<dbReference type="Proteomes" id="UP001259572">
    <property type="component" value="Unassembled WGS sequence"/>
</dbReference>
<dbReference type="SMART" id="SM00849">
    <property type="entry name" value="Lactamase_B"/>
    <property type="match status" value="1"/>
</dbReference>
<comment type="similarity">
    <text evidence="1">Belongs to the metallo-beta-lactamase superfamily.</text>
</comment>
<evidence type="ECO:0000313" key="8">
    <source>
        <dbReference type="Proteomes" id="UP001259572"/>
    </source>
</evidence>
<organism evidence="7 8">
    <name type="scientific">Sphingosinicella rhizophila</name>
    <dbReference type="NCBI Taxonomy" id="3050082"/>
    <lineage>
        <taxon>Bacteria</taxon>
        <taxon>Pseudomonadati</taxon>
        <taxon>Pseudomonadota</taxon>
        <taxon>Alphaproteobacteria</taxon>
        <taxon>Sphingomonadales</taxon>
        <taxon>Sphingosinicellaceae</taxon>
        <taxon>Sphingosinicella</taxon>
    </lineage>
</organism>
<keyword evidence="2" id="KW-0479">Metal-binding</keyword>
<evidence type="ECO:0000256" key="5">
    <source>
        <dbReference type="SAM" id="SignalP"/>
    </source>
</evidence>
<dbReference type="CDD" id="cd07720">
    <property type="entry name" value="OPHC2-like_MBL-fold"/>
    <property type="match status" value="1"/>
</dbReference>
<keyword evidence="8" id="KW-1185">Reference proteome</keyword>
<proteinExistence type="inferred from homology"/>
<dbReference type="InterPro" id="IPR001279">
    <property type="entry name" value="Metallo-B-lactamas"/>
</dbReference>
<name>A0ABU3QA56_9SPHN</name>
<protein>
    <submittedName>
        <fullName evidence="7">MBL fold metallo-hydrolase</fullName>
    </submittedName>
</protein>
<keyword evidence="5" id="KW-0732">Signal</keyword>
<gene>
    <name evidence="7" type="ORF">RQX22_15105</name>
</gene>
<keyword evidence="4" id="KW-0862">Zinc</keyword>
<evidence type="ECO:0000256" key="3">
    <source>
        <dbReference type="ARBA" id="ARBA00022801"/>
    </source>
</evidence>
<dbReference type="Pfam" id="PF00753">
    <property type="entry name" value="Lactamase_B"/>
    <property type="match status" value="1"/>
</dbReference>
<evidence type="ECO:0000256" key="1">
    <source>
        <dbReference type="ARBA" id="ARBA00007749"/>
    </source>
</evidence>
<dbReference type="SUPFAM" id="SSF56281">
    <property type="entry name" value="Metallo-hydrolase/oxidoreductase"/>
    <property type="match status" value="1"/>
</dbReference>
<dbReference type="PANTHER" id="PTHR42978:SF6">
    <property type="entry name" value="QUORUM-QUENCHING LACTONASE YTNP-RELATED"/>
    <property type="match status" value="1"/>
</dbReference>
<feature type="chain" id="PRO_5045489600" evidence="5">
    <location>
        <begin position="23"/>
        <end position="319"/>
    </location>
</feature>
<dbReference type="InterPro" id="IPR036866">
    <property type="entry name" value="RibonucZ/Hydroxyglut_hydro"/>
</dbReference>
<evidence type="ECO:0000259" key="6">
    <source>
        <dbReference type="SMART" id="SM00849"/>
    </source>
</evidence>
<dbReference type="InterPro" id="IPR051013">
    <property type="entry name" value="MBL_superfamily_lactonases"/>
</dbReference>
<sequence length="319" mass="33858">MKKFVLAAIGLTLAGVAAPSAAETPPHRTQAPGFYRMMVGEFEVTALSDGIADQPMDKLLTRIAPAELERLAKRRFLTFPVETSINAFLVNTGTSLVLVDSGAGGAFGPAAGRLARNLAAAGYRPDQVDAVLITHLHSDHSGGLAAEGKRLFPNATIYAHAREVAHWLSPDEERKAPEGMKGLFAAARAALGPYQDAGKLRTFADAVDIVPGVRAEPTPGHTPGHAVYAIESKGERMNFWGDLIHVADIQFAAPGIAILYDTDQDAAIGQRAAAFRDAADKSYWVAAPHIAFPGIGRLRAEGQAYDWVPAAYSLKGLTP</sequence>
<accession>A0ABU3QA56</accession>
<reference evidence="7 8" key="1">
    <citation type="submission" date="2023-05" db="EMBL/GenBank/DDBJ databases">
        <authorList>
            <person name="Guo Y."/>
        </authorList>
    </citation>
    <scope>NUCLEOTIDE SEQUENCE [LARGE SCALE GENOMIC DNA]</scope>
    <source>
        <strain evidence="7 8">GR2756</strain>
    </source>
</reference>
<dbReference type="EMBL" id="JAVUPU010000008">
    <property type="protein sequence ID" value="MDT9600288.1"/>
    <property type="molecule type" value="Genomic_DNA"/>
</dbReference>
<dbReference type="PANTHER" id="PTHR42978">
    <property type="entry name" value="QUORUM-QUENCHING LACTONASE YTNP-RELATED-RELATED"/>
    <property type="match status" value="1"/>
</dbReference>
<comment type="caution">
    <text evidence="7">The sequence shown here is derived from an EMBL/GenBank/DDBJ whole genome shotgun (WGS) entry which is preliminary data.</text>
</comment>
<feature type="domain" description="Metallo-beta-lactamase" evidence="6">
    <location>
        <begin position="84"/>
        <end position="289"/>
    </location>
</feature>
<feature type="signal peptide" evidence="5">
    <location>
        <begin position="1"/>
        <end position="22"/>
    </location>
</feature>
<dbReference type="RefSeq" id="WP_315727387.1">
    <property type="nucleotide sequence ID" value="NZ_JAVUPU010000008.1"/>
</dbReference>
<evidence type="ECO:0000313" key="7">
    <source>
        <dbReference type="EMBL" id="MDT9600288.1"/>
    </source>
</evidence>
<evidence type="ECO:0000256" key="4">
    <source>
        <dbReference type="ARBA" id="ARBA00022833"/>
    </source>
</evidence>
<keyword evidence="3" id="KW-0378">Hydrolase</keyword>
<dbReference type="Gene3D" id="3.60.15.10">
    <property type="entry name" value="Ribonuclease Z/Hydroxyacylglutathione hydrolase-like"/>
    <property type="match status" value="1"/>
</dbReference>
<evidence type="ECO:0000256" key="2">
    <source>
        <dbReference type="ARBA" id="ARBA00022723"/>
    </source>
</evidence>